<evidence type="ECO:0008006" key="9">
    <source>
        <dbReference type="Google" id="ProtNLM"/>
    </source>
</evidence>
<sequence>MYFLRGHLFRSATYFLKQNHFLYFVSVQNQNKVQFHCVESLLQNNKQADNTEVKPIPDEDVWIGPPHPTSQLRIKVFPQSEDFSEEEKAFYLQCKKTQEWHHQYWEAHNKEFHESRNLFIDKMAREKNLTRDEVAQSDDMALFYQHFLKRNYSKHMTYNWKWYKKNLQLLYLSAKANISKVKRTFRK</sequence>
<keyword evidence="8" id="KW-1185">Reference proteome</keyword>
<dbReference type="InterPro" id="IPR018796">
    <property type="entry name" value="COA8"/>
</dbReference>
<evidence type="ECO:0000256" key="5">
    <source>
        <dbReference type="ARBA" id="ARBA00023128"/>
    </source>
</evidence>
<keyword evidence="3" id="KW-0999">Mitochondrion inner membrane</keyword>
<dbReference type="PANTHER" id="PTHR31107">
    <property type="entry name" value="APOPTOGENIC PROTEIN 1, MITOCHONDRIAL"/>
    <property type="match status" value="1"/>
</dbReference>
<dbReference type="EMBL" id="CAXIEN010000414">
    <property type="protein sequence ID" value="CAL1297102.1"/>
    <property type="molecule type" value="Genomic_DNA"/>
</dbReference>
<evidence type="ECO:0000313" key="8">
    <source>
        <dbReference type="Proteomes" id="UP001497382"/>
    </source>
</evidence>
<name>A0AAV2BMB4_9ARAC</name>
<evidence type="ECO:0000313" key="7">
    <source>
        <dbReference type="EMBL" id="CAL1297102.1"/>
    </source>
</evidence>
<evidence type="ECO:0000256" key="2">
    <source>
        <dbReference type="ARBA" id="ARBA00005453"/>
    </source>
</evidence>
<dbReference type="Pfam" id="PF10231">
    <property type="entry name" value="COA8"/>
    <property type="match status" value="1"/>
</dbReference>
<keyword evidence="6" id="KW-0472">Membrane</keyword>
<proteinExistence type="inferred from homology"/>
<evidence type="ECO:0000256" key="6">
    <source>
        <dbReference type="ARBA" id="ARBA00023136"/>
    </source>
</evidence>
<evidence type="ECO:0000256" key="3">
    <source>
        <dbReference type="ARBA" id="ARBA00022792"/>
    </source>
</evidence>
<dbReference type="PANTHER" id="PTHR31107:SF2">
    <property type="entry name" value="CYTOCHROME C OXIDASE ASSEMBLY FACTOR 8"/>
    <property type="match status" value="1"/>
</dbReference>
<protein>
    <recommendedName>
        <fullName evidence="9">Apoptogenic protein 1, mitochondrial</fullName>
    </recommendedName>
</protein>
<comment type="caution">
    <text evidence="7">The sequence shown here is derived from an EMBL/GenBank/DDBJ whole genome shotgun (WGS) entry which is preliminary data.</text>
</comment>
<comment type="subcellular location">
    <subcellularLocation>
        <location evidence="1">Mitochondrion inner membrane</location>
        <topology evidence="1">Peripheral membrane protein</topology>
        <orientation evidence="1">Matrix side</orientation>
    </subcellularLocation>
</comment>
<dbReference type="Proteomes" id="UP001497382">
    <property type="component" value="Unassembled WGS sequence"/>
</dbReference>
<keyword evidence="4" id="KW-0809">Transit peptide</keyword>
<gene>
    <name evidence="7" type="ORF">LARSCL_LOCUS20099</name>
</gene>
<evidence type="ECO:0000256" key="4">
    <source>
        <dbReference type="ARBA" id="ARBA00022946"/>
    </source>
</evidence>
<keyword evidence="5" id="KW-0496">Mitochondrion</keyword>
<comment type="similarity">
    <text evidence="2">Belongs to the COA8 family.</text>
</comment>
<dbReference type="AlphaFoldDB" id="A0AAV2BMB4"/>
<organism evidence="7 8">
    <name type="scientific">Larinioides sclopetarius</name>
    <dbReference type="NCBI Taxonomy" id="280406"/>
    <lineage>
        <taxon>Eukaryota</taxon>
        <taxon>Metazoa</taxon>
        <taxon>Ecdysozoa</taxon>
        <taxon>Arthropoda</taxon>
        <taxon>Chelicerata</taxon>
        <taxon>Arachnida</taxon>
        <taxon>Araneae</taxon>
        <taxon>Araneomorphae</taxon>
        <taxon>Entelegynae</taxon>
        <taxon>Araneoidea</taxon>
        <taxon>Araneidae</taxon>
        <taxon>Larinioides</taxon>
    </lineage>
</organism>
<accession>A0AAV2BMB4</accession>
<evidence type="ECO:0000256" key="1">
    <source>
        <dbReference type="ARBA" id="ARBA00004443"/>
    </source>
</evidence>
<dbReference type="GO" id="GO:0005743">
    <property type="term" value="C:mitochondrial inner membrane"/>
    <property type="evidence" value="ECO:0007669"/>
    <property type="project" value="UniProtKB-SubCell"/>
</dbReference>
<dbReference type="GO" id="GO:0097193">
    <property type="term" value="P:intrinsic apoptotic signaling pathway"/>
    <property type="evidence" value="ECO:0007669"/>
    <property type="project" value="InterPro"/>
</dbReference>
<reference evidence="7 8" key="1">
    <citation type="submission" date="2024-04" db="EMBL/GenBank/DDBJ databases">
        <authorList>
            <person name="Rising A."/>
            <person name="Reimegard J."/>
            <person name="Sonavane S."/>
            <person name="Akerstrom W."/>
            <person name="Nylinder S."/>
            <person name="Hedman E."/>
            <person name="Kallberg Y."/>
        </authorList>
    </citation>
    <scope>NUCLEOTIDE SEQUENCE [LARGE SCALE GENOMIC DNA]</scope>
</reference>